<evidence type="ECO:0000256" key="1">
    <source>
        <dbReference type="ARBA" id="ARBA00022801"/>
    </source>
</evidence>
<comment type="catalytic activity">
    <reaction evidence="4">
        <text>3',5'-cyclic UMP + H2O = UMP + H(+)</text>
        <dbReference type="Rhea" id="RHEA:70575"/>
        <dbReference type="ChEBI" id="CHEBI:15377"/>
        <dbReference type="ChEBI" id="CHEBI:15378"/>
        <dbReference type="ChEBI" id="CHEBI:57865"/>
        <dbReference type="ChEBI" id="CHEBI:184387"/>
    </reaction>
    <physiologicalReaction direction="left-to-right" evidence="4">
        <dbReference type="Rhea" id="RHEA:70576"/>
    </physiologicalReaction>
</comment>
<reference evidence="6 7" key="1">
    <citation type="submission" date="2020-01" db="EMBL/GenBank/DDBJ databases">
        <title>Paenibacillus soybeanensis sp. nov. isolated from the nodules of soybean (Glycine max(L.) Merr).</title>
        <authorList>
            <person name="Wang H."/>
        </authorList>
    </citation>
    <scope>NUCLEOTIDE SEQUENCE [LARGE SCALE GENOMIC DNA]</scope>
    <source>
        <strain evidence="6 7">T1</strain>
    </source>
</reference>
<accession>A0ABW9XL79</accession>
<dbReference type="Proteomes" id="UP000665561">
    <property type="component" value="Unassembled WGS sequence"/>
</dbReference>
<dbReference type="PANTHER" id="PTHR43546">
    <property type="entry name" value="UPF0173 METAL-DEPENDENT HYDROLASE MJ1163-RELATED"/>
    <property type="match status" value="1"/>
</dbReference>
<proteinExistence type="predicted"/>
<evidence type="ECO:0000256" key="2">
    <source>
        <dbReference type="ARBA" id="ARBA00034221"/>
    </source>
</evidence>
<gene>
    <name evidence="6" type="ORF">GT019_05755</name>
</gene>
<evidence type="ECO:0000313" key="7">
    <source>
        <dbReference type="Proteomes" id="UP000665561"/>
    </source>
</evidence>
<evidence type="ECO:0000313" key="6">
    <source>
        <dbReference type="EMBL" id="NBD23370.1"/>
    </source>
</evidence>
<dbReference type="InterPro" id="IPR001279">
    <property type="entry name" value="Metallo-B-lactamas"/>
</dbReference>
<evidence type="ECO:0000259" key="5">
    <source>
        <dbReference type="Pfam" id="PF12706"/>
    </source>
</evidence>
<dbReference type="InterPro" id="IPR036866">
    <property type="entry name" value="RibonucZ/Hydroxyglut_hydro"/>
</dbReference>
<dbReference type="PANTHER" id="PTHR43546:SF9">
    <property type="entry name" value="L-ASCORBATE-6-PHOSPHATE LACTONASE ULAG-RELATED"/>
    <property type="match status" value="1"/>
</dbReference>
<protein>
    <submittedName>
        <fullName evidence="6">MBL fold metallo-hydrolase</fullName>
    </submittedName>
</protein>
<name>A0ABW9XL79_9BACL</name>
<comment type="catalytic activity">
    <reaction evidence="2">
        <text>3',5'-cyclic CMP + H2O = CMP + H(+)</text>
        <dbReference type="Rhea" id="RHEA:72675"/>
        <dbReference type="ChEBI" id="CHEBI:15377"/>
        <dbReference type="ChEBI" id="CHEBI:15378"/>
        <dbReference type="ChEBI" id="CHEBI:58003"/>
        <dbReference type="ChEBI" id="CHEBI:60377"/>
    </reaction>
    <physiologicalReaction direction="left-to-right" evidence="2">
        <dbReference type="Rhea" id="RHEA:72676"/>
    </physiologicalReaction>
</comment>
<evidence type="ECO:0000256" key="3">
    <source>
        <dbReference type="ARBA" id="ARBA00034301"/>
    </source>
</evidence>
<sequence length="266" mass="29299">MSFLSAAIQYIGQVGVIVRRGGFKLAIDPFLTENADPAPTEWVRRYPPPVDPGKLHDLNLVLITHEHSDHLDPGTLLAIAQASPACRFAGPSACAGILKEIGIAEDRIDALRHGAPYACGGGLTVHPMPAWHEERDVNAEGWDRFLGYMLDWDGITIYHAGDTLVHESLIAALGGYRIDIGMLPINGRDIFRNRRGIDGNMNAREAADLAADVGMSTVVPLHFDMYMNNSEGITGFVGEMFDRHPGRKYHIFQPGEVWIYVKTDEI</sequence>
<dbReference type="Pfam" id="PF12706">
    <property type="entry name" value="Lactamase_B_2"/>
    <property type="match status" value="1"/>
</dbReference>
<dbReference type="EMBL" id="JAAAMV010000002">
    <property type="protein sequence ID" value="NBD23370.1"/>
    <property type="molecule type" value="Genomic_DNA"/>
</dbReference>
<keyword evidence="1" id="KW-0378">Hydrolase</keyword>
<feature type="domain" description="Metallo-beta-lactamase" evidence="5">
    <location>
        <begin position="44"/>
        <end position="223"/>
    </location>
</feature>
<organism evidence="6 7">
    <name type="scientific">Paenibacillus glycinis</name>
    <dbReference type="NCBI Taxonomy" id="2697035"/>
    <lineage>
        <taxon>Bacteria</taxon>
        <taxon>Bacillati</taxon>
        <taxon>Bacillota</taxon>
        <taxon>Bacilli</taxon>
        <taxon>Bacillales</taxon>
        <taxon>Paenibacillaceae</taxon>
        <taxon>Paenibacillus</taxon>
    </lineage>
</organism>
<comment type="function">
    <text evidence="3">Counteracts the endogenous Pycsar antiviral defense system. Phosphodiesterase that enables metal-dependent hydrolysis of host cyclic nucleotide Pycsar defense signals such as cCMP and cUMP.</text>
</comment>
<evidence type="ECO:0000256" key="4">
    <source>
        <dbReference type="ARBA" id="ARBA00048505"/>
    </source>
</evidence>
<dbReference type="InterPro" id="IPR050114">
    <property type="entry name" value="UPF0173_UPF0282_UlaG_hydrolase"/>
</dbReference>
<comment type="caution">
    <text evidence="6">The sequence shown here is derived from an EMBL/GenBank/DDBJ whole genome shotgun (WGS) entry which is preliminary data.</text>
</comment>
<dbReference type="SUPFAM" id="SSF56281">
    <property type="entry name" value="Metallo-hydrolase/oxidoreductase"/>
    <property type="match status" value="1"/>
</dbReference>
<dbReference type="Gene3D" id="3.60.15.10">
    <property type="entry name" value="Ribonuclease Z/Hydroxyacylglutathione hydrolase-like"/>
    <property type="match status" value="1"/>
</dbReference>
<dbReference type="RefSeq" id="WP_161741789.1">
    <property type="nucleotide sequence ID" value="NZ_JAAAMV010000002.1"/>
</dbReference>
<keyword evidence="7" id="KW-1185">Reference proteome</keyword>